<evidence type="ECO:0008006" key="3">
    <source>
        <dbReference type="Google" id="ProtNLM"/>
    </source>
</evidence>
<dbReference type="OrthoDB" id="573320at2"/>
<gene>
    <name evidence="1" type="ORF">LYNGBM3L_06100</name>
</gene>
<keyword evidence="2" id="KW-1185">Reference proteome</keyword>
<dbReference type="AlphaFoldDB" id="F4XS37"/>
<dbReference type="EMBL" id="GL890908">
    <property type="protein sequence ID" value="EGJ32629.1"/>
    <property type="molecule type" value="Genomic_DNA"/>
</dbReference>
<sequence>MKSQVQEAVNIAQSLSLAEQLELLKILSTIIQKNHALETQSIPEGDNTEFSAESFSKSWQQAVTGQTLPISQIWEGIDLD</sequence>
<protein>
    <recommendedName>
        <fullName evidence="3">Addiction module component</fullName>
    </recommendedName>
</protein>
<name>F4XS37_9CYAN</name>
<organism evidence="1 2">
    <name type="scientific">Moorena producens 3L</name>
    <dbReference type="NCBI Taxonomy" id="489825"/>
    <lineage>
        <taxon>Bacteria</taxon>
        <taxon>Bacillati</taxon>
        <taxon>Cyanobacteriota</taxon>
        <taxon>Cyanophyceae</taxon>
        <taxon>Coleofasciculales</taxon>
        <taxon>Coleofasciculaceae</taxon>
        <taxon>Moorena</taxon>
    </lineage>
</organism>
<evidence type="ECO:0000313" key="2">
    <source>
        <dbReference type="Proteomes" id="UP000003959"/>
    </source>
</evidence>
<dbReference type="RefSeq" id="WP_008184367.1">
    <property type="nucleotide sequence ID" value="NZ_GL890908.1"/>
</dbReference>
<dbReference type="HOGENOM" id="CLU_2566338_0_0_3"/>
<dbReference type="eggNOG" id="ENOG50345IW">
    <property type="taxonomic scope" value="Bacteria"/>
</dbReference>
<proteinExistence type="predicted"/>
<dbReference type="Proteomes" id="UP000003959">
    <property type="component" value="Unassembled WGS sequence"/>
</dbReference>
<reference evidence="2" key="1">
    <citation type="journal article" date="2011" name="Proc. Natl. Acad. Sci. U.S.A.">
        <title>Genomic insights into the physiology and ecology of the marine filamentous cyanobacterium Lyngbya majuscula.</title>
        <authorList>
            <person name="Jones A.C."/>
            <person name="Monroe E.A."/>
            <person name="Podell S."/>
            <person name="Hess W.R."/>
            <person name="Klages S."/>
            <person name="Esquenazi E."/>
            <person name="Niessen S."/>
            <person name="Hoover H."/>
            <person name="Rothmann M."/>
            <person name="Lasken R.S."/>
            <person name="Yates J.R.III."/>
            <person name="Reinhardt R."/>
            <person name="Kube M."/>
            <person name="Burkart M.D."/>
            <person name="Allen E.E."/>
            <person name="Dorrestein P.C."/>
            <person name="Gerwick W.H."/>
            <person name="Gerwick L."/>
        </authorList>
    </citation>
    <scope>NUCLEOTIDE SEQUENCE [LARGE SCALE GENOMIC DNA]</scope>
    <source>
        <strain evidence="2">3L</strain>
    </source>
</reference>
<evidence type="ECO:0000313" key="1">
    <source>
        <dbReference type="EMBL" id="EGJ32629.1"/>
    </source>
</evidence>
<accession>F4XS37</accession>